<comment type="caution">
    <text evidence="1">The sequence shown here is derived from an EMBL/GenBank/DDBJ whole genome shotgun (WGS) entry which is preliminary data.</text>
</comment>
<dbReference type="Gene3D" id="3.40.50.1820">
    <property type="entry name" value="alpha/beta hydrolase"/>
    <property type="match status" value="1"/>
</dbReference>
<dbReference type="AlphaFoldDB" id="A0A537KBL8"/>
<organism evidence="1 2">
    <name type="scientific">Candidatus Segetimicrobium genomatis</name>
    <dbReference type="NCBI Taxonomy" id="2569760"/>
    <lineage>
        <taxon>Bacteria</taxon>
        <taxon>Bacillati</taxon>
        <taxon>Candidatus Sysuimicrobiota</taxon>
        <taxon>Candidatus Sysuimicrobiia</taxon>
        <taxon>Candidatus Sysuimicrobiales</taxon>
        <taxon>Candidatus Segetimicrobiaceae</taxon>
        <taxon>Candidatus Segetimicrobium</taxon>
    </lineage>
</organism>
<dbReference type="SUPFAM" id="SSF53474">
    <property type="entry name" value="alpha/beta-Hydrolases"/>
    <property type="match status" value="1"/>
</dbReference>
<dbReference type="Proteomes" id="UP000318509">
    <property type="component" value="Unassembled WGS sequence"/>
</dbReference>
<protein>
    <recommendedName>
        <fullName evidence="3">Abhydrolase domain-containing 18</fullName>
    </recommendedName>
</protein>
<gene>
    <name evidence="1" type="ORF">E6H00_01635</name>
</gene>
<dbReference type="EMBL" id="VBAK01000036">
    <property type="protein sequence ID" value="TMI93170.1"/>
    <property type="molecule type" value="Genomic_DNA"/>
</dbReference>
<reference evidence="1 2" key="1">
    <citation type="journal article" date="2019" name="Nat. Microbiol.">
        <title>Mediterranean grassland soil C-N compound turnover is dependent on rainfall and depth, and is mediated by genomically divergent microorganisms.</title>
        <authorList>
            <person name="Diamond S."/>
            <person name="Andeer P.F."/>
            <person name="Li Z."/>
            <person name="Crits-Christoph A."/>
            <person name="Burstein D."/>
            <person name="Anantharaman K."/>
            <person name="Lane K.R."/>
            <person name="Thomas B.C."/>
            <person name="Pan C."/>
            <person name="Northen T.R."/>
            <person name="Banfield J.F."/>
        </authorList>
    </citation>
    <scope>NUCLEOTIDE SEQUENCE [LARGE SCALE GENOMIC DNA]</scope>
    <source>
        <strain evidence="1">NP_3</strain>
    </source>
</reference>
<proteinExistence type="predicted"/>
<accession>A0A537KBL8</accession>
<evidence type="ECO:0008006" key="3">
    <source>
        <dbReference type="Google" id="ProtNLM"/>
    </source>
</evidence>
<evidence type="ECO:0000313" key="2">
    <source>
        <dbReference type="Proteomes" id="UP000318509"/>
    </source>
</evidence>
<dbReference type="InterPro" id="IPR029058">
    <property type="entry name" value="AB_hydrolase_fold"/>
</dbReference>
<sequence length="353" mass="38553">MCPNAATLDGRLWRRVCEWCDRVGARQIPSPALTAPGASPLSETACLDLKALREPSRFYPPPPPVRPDVREKLEEADGVAIEQLAFSSAVPLGIAANDRVAVRFYRPAHPHQSRFSLLVLPGIWRQDRWFEERFCRGLASQGVSAALMSLPFHWERALRGTPSGGCFLSGDPLWTAAAFRQAVVDSRAALSLLRGRGAPVGVVGFSLGGVLAHILMALEPVDLGVSVIAGGDVAGIVWESPLTQAYRRAMEARGVTRSKLAALWAAGNPTSYAGRSQAHRLLMLNARYDLLLPRKFTEELWQTHGQPPIRWLPAGHRTAFLFGRTLVEEILAMIGPSVAGGASLRTRRKYTLQ</sequence>
<name>A0A537KBL8_9BACT</name>
<evidence type="ECO:0000313" key="1">
    <source>
        <dbReference type="EMBL" id="TMI93170.1"/>
    </source>
</evidence>